<feature type="non-terminal residue" evidence="2">
    <location>
        <position position="1"/>
    </location>
</feature>
<evidence type="ECO:0000313" key="2">
    <source>
        <dbReference type="EMBL" id="KAI8043513.1"/>
    </source>
</evidence>
<dbReference type="Proteomes" id="UP001059596">
    <property type="component" value="Unassembled WGS sequence"/>
</dbReference>
<dbReference type="AlphaFoldDB" id="A0A9P9YV94"/>
<protein>
    <submittedName>
        <fullName evidence="2">Uncharacterized protein</fullName>
    </submittedName>
</protein>
<dbReference type="EMBL" id="JAMKOV010000002">
    <property type="protein sequence ID" value="KAI8043513.1"/>
    <property type="molecule type" value="Genomic_DNA"/>
</dbReference>
<sequence>FVPGTDPCKTKPYFGQKANYQSRSGWVLLALGLYHILYKLSGVLRTVGKKRARLCQAFALYYFRLLKVNNAVTMHKLIIIEKALTGWLQMGTHRTVTLRITVSFPTIRGLFEIITNSL</sequence>
<proteinExistence type="predicted"/>
<keyword evidence="3" id="KW-1185">Reference proteome</keyword>
<organism evidence="2 3">
    <name type="scientific">Drosophila gunungcola</name>
    <name type="common">fruit fly</name>
    <dbReference type="NCBI Taxonomy" id="103775"/>
    <lineage>
        <taxon>Eukaryota</taxon>
        <taxon>Metazoa</taxon>
        <taxon>Ecdysozoa</taxon>
        <taxon>Arthropoda</taxon>
        <taxon>Hexapoda</taxon>
        <taxon>Insecta</taxon>
        <taxon>Pterygota</taxon>
        <taxon>Neoptera</taxon>
        <taxon>Endopterygota</taxon>
        <taxon>Diptera</taxon>
        <taxon>Brachycera</taxon>
        <taxon>Muscomorpha</taxon>
        <taxon>Ephydroidea</taxon>
        <taxon>Drosophilidae</taxon>
        <taxon>Drosophila</taxon>
        <taxon>Sophophora</taxon>
    </lineage>
</organism>
<comment type="caution">
    <text evidence="2">The sequence shown here is derived from an EMBL/GenBank/DDBJ whole genome shotgun (WGS) entry which is preliminary data.</text>
</comment>
<gene>
    <name evidence="2" type="ORF">M5D96_004845</name>
</gene>
<keyword evidence="1" id="KW-0472">Membrane</keyword>
<evidence type="ECO:0000256" key="1">
    <source>
        <dbReference type="SAM" id="Phobius"/>
    </source>
</evidence>
<keyword evidence="1" id="KW-1133">Transmembrane helix</keyword>
<feature type="transmembrane region" description="Helical" evidence="1">
    <location>
        <begin position="26"/>
        <end position="44"/>
    </location>
</feature>
<name>A0A9P9YV94_9MUSC</name>
<keyword evidence="1" id="KW-0812">Transmembrane</keyword>
<reference evidence="2" key="1">
    <citation type="journal article" date="2023" name="Genome Biol. Evol.">
        <title>Long-read-based Genome Assembly of Drosophila gunungcola Reveals Fewer Chemosensory Genes in Flower-breeding Species.</title>
        <authorList>
            <person name="Negi A."/>
            <person name="Liao B.Y."/>
            <person name="Yeh S.D."/>
        </authorList>
    </citation>
    <scope>NUCLEOTIDE SEQUENCE</scope>
    <source>
        <strain evidence="2">Sukarami</strain>
    </source>
</reference>
<accession>A0A9P9YV94</accession>
<evidence type="ECO:0000313" key="3">
    <source>
        <dbReference type="Proteomes" id="UP001059596"/>
    </source>
</evidence>